<evidence type="ECO:0000313" key="2">
    <source>
        <dbReference type="Proteomes" id="UP000574067"/>
    </source>
</evidence>
<dbReference type="Proteomes" id="UP000574067">
    <property type="component" value="Unassembled WGS sequence"/>
</dbReference>
<evidence type="ECO:0000313" key="1">
    <source>
        <dbReference type="EMBL" id="NML18513.1"/>
    </source>
</evidence>
<dbReference type="AlphaFoldDB" id="A0A848FJU8"/>
<keyword evidence="2" id="KW-1185">Reference proteome</keyword>
<protein>
    <submittedName>
        <fullName evidence="1">Uncharacterized protein</fullName>
    </submittedName>
</protein>
<gene>
    <name evidence="1" type="ORF">HHL10_26435</name>
</gene>
<accession>A0A848FJU8</accession>
<dbReference type="RefSeq" id="WP_169163403.1">
    <property type="nucleotide sequence ID" value="NZ_JABBFW010000033.1"/>
</dbReference>
<reference evidence="1 2" key="1">
    <citation type="submission" date="2020-04" db="EMBL/GenBank/DDBJ databases">
        <title>Azohydromonas sp. isolated from soil.</title>
        <authorList>
            <person name="Dahal R.H."/>
        </authorList>
    </citation>
    <scope>NUCLEOTIDE SEQUENCE [LARGE SCALE GENOMIC DNA]</scope>
    <source>
        <strain evidence="1 2">G-1-1-14</strain>
    </source>
</reference>
<comment type="caution">
    <text evidence="1">The sequence shown here is derived from an EMBL/GenBank/DDBJ whole genome shotgun (WGS) entry which is preliminary data.</text>
</comment>
<organism evidence="1 2">
    <name type="scientific">Azohydromonas caseinilytica</name>
    <dbReference type="NCBI Taxonomy" id="2728836"/>
    <lineage>
        <taxon>Bacteria</taxon>
        <taxon>Pseudomonadati</taxon>
        <taxon>Pseudomonadota</taxon>
        <taxon>Betaproteobacteria</taxon>
        <taxon>Burkholderiales</taxon>
        <taxon>Sphaerotilaceae</taxon>
        <taxon>Azohydromonas</taxon>
    </lineage>
</organism>
<proteinExistence type="predicted"/>
<sequence length="174" mass="18311">MSATAETMAPPAVATRARRRCRAATAARLLAAAPEAAADIEWDVLDAAPAWLALDAVACARLQCRVGALLCQAELRLWIDRPRVAAARAAVGEAFWKALLARPPLPLPAPPRLGEAAQVPERLQALGAAVLWTALPAGLRRAVTPLLAAPAPLELHPEAARQLLAAVETLEIEP</sequence>
<name>A0A848FJU8_9BURK</name>
<dbReference type="EMBL" id="JABBFW010000033">
    <property type="protein sequence ID" value="NML18513.1"/>
    <property type="molecule type" value="Genomic_DNA"/>
</dbReference>